<evidence type="ECO:0000313" key="4">
    <source>
        <dbReference type="EMBL" id="CAI8015818.1"/>
    </source>
</evidence>
<name>A0AA35WC23_GEOBA</name>
<dbReference type="InterPro" id="IPR050952">
    <property type="entry name" value="TRIM-NHL_E3_ligases"/>
</dbReference>
<dbReference type="AlphaFoldDB" id="A0AA35WC23"/>
<dbReference type="GO" id="GO:0008270">
    <property type="term" value="F:zinc ion binding"/>
    <property type="evidence" value="ECO:0007669"/>
    <property type="project" value="UniProtKB-KW"/>
</dbReference>
<evidence type="ECO:0000256" key="3">
    <source>
        <dbReference type="SAM" id="MobiDB-lite"/>
    </source>
</evidence>
<dbReference type="Gene3D" id="2.120.10.30">
    <property type="entry name" value="TolB, C-terminal domain"/>
    <property type="match status" value="2"/>
</dbReference>
<dbReference type="CDD" id="cd05819">
    <property type="entry name" value="NHL"/>
    <property type="match status" value="1"/>
</dbReference>
<dbReference type="Pfam" id="PF01436">
    <property type="entry name" value="NHL"/>
    <property type="match status" value="1"/>
</dbReference>
<evidence type="ECO:0000256" key="1">
    <source>
        <dbReference type="ARBA" id="ARBA00022737"/>
    </source>
</evidence>
<feature type="region of interest" description="Disordered" evidence="3">
    <location>
        <begin position="1"/>
        <end position="60"/>
    </location>
</feature>
<dbReference type="EMBL" id="CASHTH010001467">
    <property type="protein sequence ID" value="CAI8015818.1"/>
    <property type="molecule type" value="Genomic_DNA"/>
</dbReference>
<gene>
    <name evidence="4" type="ORF">GBAR_LOCUS9777</name>
</gene>
<organism evidence="4 5">
    <name type="scientific">Geodia barretti</name>
    <name type="common">Barrett's horny sponge</name>
    <dbReference type="NCBI Taxonomy" id="519541"/>
    <lineage>
        <taxon>Eukaryota</taxon>
        <taxon>Metazoa</taxon>
        <taxon>Porifera</taxon>
        <taxon>Demospongiae</taxon>
        <taxon>Heteroscleromorpha</taxon>
        <taxon>Tetractinellida</taxon>
        <taxon>Astrophorina</taxon>
        <taxon>Geodiidae</taxon>
        <taxon>Geodia</taxon>
    </lineage>
</organism>
<sequence>MGKRKSIRKPLLETDDNEQGLTFCEEDETTERELVTSEQQTGLEEASRDPNSRPSASIQLQSQWSWSGNSHCQLCHPCSGGTEGHGDRPAVHPLTDSLCRALLTAGQRGETPLPVLEETQAPSGRGAEDNCYLLYIFHCSLPRTPQAAHSHRGVEVGGSPCDITVYPDPHQLKKPIGEIPNRANVWGTAVNSRGQIIASDFTRNEVVTMDKEGEVISSFDCRGPTGITVDSEDNVYVSCVDRIEKFTSDGAHIKTVGKSGHKEGEFISAEGLAYHKGHIYVCDTLNNRIQVLDTDLNFVKIIGCEGSANIEFSHPWDIEFDSAGRAYIADKNNDRVQVIDVKRGGFLKVIGHSGKLSRPTGVTVVGEFVYVSDDQHSRVAVFRAVTGEFVTSFGGHSDGKGKKYKGPFRICSGKGQHCFIYVFDTVSSHIF</sequence>
<proteinExistence type="predicted"/>
<dbReference type="SUPFAM" id="SSF63825">
    <property type="entry name" value="YWTD domain"/>
    <property type="match status" value="1"/>
</dbReference>
<dbReference type="PANTHER" id="PTHR24104:SF25">
    <property type="entry name" value="PROTEIN LIN-41"/>
    <property type="match status" value="1"/>
</dbReference>
<keyword evidence="1" id="KW-0677">Repeat</keyword>
<dbReference type="PANTHER" id="PTHR24104">
    <property type="entry name" value="E3 UBIQUITIN-PROTEIN LIGASE NHLRC1-RELATED"/>
    <property type="match status" value="1"/>
</dbReference>
<evidence type="ECO:0000256" key="2">
    <source>
        <dbReference type="PROSITE-ProRule" id="PRU00504"/>
    </source>
</evidence>
<evidence type="ECO:0000313" key="5">
    <source>
        <dbReference type="Proteomes" id="UP001174909"/>
    </source>
</evidence>
<comment type="caution">
    <text evidence="4">The sequence shown here is derived from an EMBL/GenBank/DDBJ whole genome shotgun (WGS) entry which is preliminary data.</text>
</comment>
<accession>A0AA35WC23</accession>
<dbReference type="InterPro" id="IPR001258">
    <property type="entry name" value="NHL_repeat"/>
</dbReference>
<reference evidence="4" key="1">
    <citation type="submission" date="2023-03" db="EMBL/GenBank/DDBJ databases">
        <authorList>
            <person name="Steffen K."/>
            <person name="Cardenas P."/>
        </authorList>
    </citation>
    <scope>NUCLEOTIDE SEQUENCE</scope>
</reference>
<keyword evidence="5" id="KW-1185">Reference proteome</keyword>
<dbReference type="PROSITE" id="PS51125">
    <property type="entry name" value="NHL"/>
    <property type="match status" value="1"/>
</dbReference>
<dbReference type="Proteomes" id="UP001174909">
    <property type="component" value="Unassembled WGS sequence"/>
</dbReference>
<feature type="repeat" description="NHL" evidence="2">
    <location>
        <begin position="299"/>
        <end position="342"/>
    </location>
</feature>
<feature type="compositionally biased region" description="Acidic residues" evidence="3">
    <location>
        <begin position="13"/>
        <end position="30"/>
    </location>
</feature>
<dbReference type="InterPro" id="IPR011042">
    <property type="entry name" value="6-blade_b-propeller_TolB-like"/>
</dbReference>
<protein>
    <submittedName>
        <fullName evidence="4">E3 ubiquitin-protein ligase TRIM71</fullName>
    </submittedName>
</protein>